<evidence type="ECO:0000256" key="3">
    <source>
        <dbReference type="ARBA" id="ARBA00022989"/>
    </source>
</evidence>
<reference evidence="9 10" key="1">
    <citation type="submission" date="2012-10" db="EMBL/GenBank/DDBJ databases">
        <title>Genome sequencing and analysis of entomopathogenic fungi Beauveria bassiana D1-5.</title>
        <authorList>
            <person name="Li Q."/>
            <person name="Wang L."/>
            <person name="Zhang Z."/>
            <person name="Wang Q."/>
            <person name="Ren J."/>
            <person name="Wang M."/>
            <person name="Xu W."/>
            <person name="Wang J."/>
            <person name="Lu Y."/>
            <person name="Du Q."/>
            <person name="Sun Z."/>
        </authorList>
    </citation>
    <scope>NUCLEOTIDE SEQUENCE [LARGE SCALE GENOMIC DNA]</scope>
    <source>
        <strain evidence="9 10">D1-5</strain>
    </source>
</reference>
<dbReference type="EMBL" id="ANFO01000532">
    <property type="protein sequence ID" value="KGQ08857.1"/>
    <property type="molecule type" value="Genomic_DNA"/>
</dbReference>
<feature type="transmembrane region" description="Helical" evidence="7">
    <location>
        <begin position="42"/>
        <end position="65"/>
    </location>
</feature>
<evidence type="ECO:0000256" key="4">
    <source>
        <dbReference type="ARBA" id="ARBA00023136"/>
    </source>
</evidence>
<organism evidence="9 10">
    <name type="scientific">Beauveria bassiana D1-5</name>
    <dbReference type="NCBI Taxonomy" id="1245745"/>
    <lineage>
        <taxon>Eukaryota</taxon>
        <taxon>Fungi</taxon>
        <taxon>Dikarya</taxon>
        <taxon>Ascomycota</taxon>
        <taxon>Pezizomycotina</taxon>
        <taxon>Sordariomycetes</taxon>
        <taxon>Hypocreomycetidae</taxon>
        <taxon>Hypocreales</taxon>
        <taxon>Cordycipitaceae</taxon>
        <taxon>Beauveria</taxon>
    </lineage>
</organism>
<comment type="similarity">
    <text evidence="5">Belongs to the SAT4 family.</text>
</comment>
<comment type="caution">
    <text evidence="9">The sequence shown here is derived from an EMBL/GenBank/DDBJ whole genome shotgun (WGS) entry which is preliminary data.</text>
</comment>
<dbReference type="Pfam" id="PF20684">
    <property type="entry name" value="Fung_rhodopsin"/>
    <property type="match status" value="1"/>
</dbReference>
<evidence type="ECO:0000256" key="5">
    <source>
        <dbReference type="ARBA" id="ARBA00038359"/>
    </source>
</evidence>
<keyword evidence="3 7" id="KW-1133">Transmembrane helix</keyword>
<evidence type="ECO:0000256" key="7">
    <source>
        <dbReference type="SAM" id="Phobius"/>
    </source>
</evidence>
<evidence type="ECO:0000259" key="8">
    <source>
        <dbReference type="Pfam" id="PF20684"/>
    </source>
</evidence>
<feature type="region of interest" description="Disordered" evidence="6">
    <location>
        <begin position="305"/>
        <end position="340"/>
    </location>
</feature>
<evidence type="ECO:0000313" key="9">
    <source>
        <dbReference type="EMBL" id="KGQ08857.1"/>
    </source>
</evidence>
<keyword evidence="4 7" id="KW-0472">Membrane</keyword>
<feature type="compositionally biased region" description="Polar residues" evidence="6">
    <location>
        <begin position="309"/>
        <end position="320"/>
    </location>
</feature>
<feature type="transmembrane region" description="Helical" evidence="7">
    <location>
        <begin position="161"/>
        <end position="189"/>
    </location>
</feature>
<accession>A0A0A2VR74</accession>
<dbReference type="InterPro" id="IPR052337">
    <property type="entry name" value="SAT4-like"/>
</dbReference>
<dbReference type="AlphaFoldDB" id="A0A0A2VR74"/>
<feature type="transmembrane region" description="Helical" evidence="7">
    <location>
        <begin position="12"/>
        <end position="30"/>
    </location>
</feature>
<evidence type="ECO:0000256" key="6">
    <source>
        <dbReference type="SAM" id="MobiDB-lite"/>
    </source>
</evidence>
<feature type="transmembrane region" description="Helical" evidence="7">
    <location>
        <begin position="239"/>
        <end position="259"/>
    </location>
</feature>
<dbReference type="HOGENOM" id="CLU_028200_3_4_1"/>
<feature type="domain" description="Rhodopsin" evidence="8">
    <location>
        <begin position="26"/>
        <end position="264"/>
    </location>
</feature>
<name>A0A0A2VR74_BEABA</name>
<evidence type="ECO:0000256" key="2">
    <source>
        <dbReference type="ARBA" id="ARBA00022692"/>
    </source>
</evidence>
<evidence type="ECO:0000256" key="1">
    <source>
        <dbReference type="ARBA" id="ARBA00004141"/>
    </source>
</evidence>
<evidence type="ECO:0000313" key="10">
    <source>
        <dbReference type="Proteomes" id="UP000030106"/>
    </source>
</evidence>
<dbReference type="OrthoDB" id="3936451at2759"/>
<dbReference type="PANTHER" id="PTHR33048">
    <property type="entry name" value="PTH11-LIKE INTEGRAL MEMBRANE PROTEIN (AFU_ORTHOLOGUE AFUA_5G11245)"/>
    <property type="match status" value="1"/>
</dbReference>
<keyword evidence="2 7" id="KW-0812">Transmembrane</keyword>
<dbReference type="PROSITE" id="PS51257">
    <property type="entry name" value="PROKAR_LIPOPROTEIN"/>
    <property type="match status" value="1"/>
</dbReference>
<dbReference type="PANTHER" id="PTHR33048:SF96">
    <property type="entry name" value="INTEGRAL MEMBRANE PROTEIN"/>
    <property type="match status" value="1"/>
</dbReference>
<sequence>MAANRGHELLGVNIAFFIVASCTVLLRCYTRVFISKCFGTDDWLMALANVFFLGYVICSNLGINHGTGQHRDDLTPENYAIAKRYWFFCYIFFGLTMMSAKLSFGCLLLRIVCIQYHKWIIYFTSFCVVVAGITYFFVTMFQCQPVARYWNDAIPGHCLPIHIYVALGYLYSAFSVLTDFVFALLPAFIIWHLQLRTDIRWVLIFLMGLGCVASTAVLVRVAYLQTFYDEDFLWATMDIAIWSTIEMGLALTAASFSTLRPLARSLGLNIGLSAYASAASEDAQNELRRSAPPNAYHRRSQLGIPVHNASGTSQDTLNASHTRDDSNSSQATTDNYAAPRLDRVRWSANVKADSKHAGDSVELSTTDKTMDKTMDHSTWRNGEKLDAVHLTAAELP</sequence>
<feature type="transmembrane region" description="Helical" evidence="7">
    <location>
        <begin position="119"/>
        <end position="141"/>
    </location>
</feature>
<protein>
    <recommendedName>
        <fullName evidence="8">Rhodopsin domain-containing protein</fullName>
    </recommendedName>
</protein>
<feature type="transmembrane region" description="Helical" evidence="7">
    <location>
        <begin position="85"/>
        <end position="112"/>
    </location>
</feature>
<dbReference type="GO" id="GO:0016020">
    <property type="term" value="C:membrane"/>
    <property type="evidence" value="ECO:0007669"/>
    <property type="project" value="UniProtKB-SubCell"/>
</dbReference>
<comment type="subcellular location">
    <subcellularLocation>
        <location evidence="1">Membrane</location>
        <topology evidence="1">Multi-pass membrane protein</topology>
    </subcellularLocation>
</comment>
<proteinExistence type="inferred from homology"/>
<feature type="transmembrane region" description="Helical" evidence="7">
    <location>
        <begin position="201"/>
        <end position="219"/>
    </location>
</feature>
<dbReference type="eggNOG" id="ENOG502SMC3">
    <property type="taxonomic scope" value="Eukaryota"/>
</dbReference>
<dbReference type="Proteomes" id="UP000030106">
    <property type="component" value="Unassembled WGS sequence"/>
</dbReference>
<gene>
    <name evidence="9" type="ORF">BBAD15_g5794</name>
</gene>
<dbReference type="InterPro" id="IPR049326">
    <property type="entry name" value="Rhodopsin_dom_fungi"/>
</dbReference>